<gene>
    <name evidence="2" type="ORF">SAMN05216198_1688</name>
</gene>
<evidence type="ECO:0008006" key="4">
    <source>
        <dbReference type="Google" id="ProtNLM"/>
    </source>
</evidence>
<dbReference type="Pfam" id="PF10029">
    <property type="entry name" value="DUF2271"/>
    <property type="match status" value="1"/>
</dbReference>
<evidence type="ECO:0000256" key="1">
    <source>
        <dbReference type="SAM" id="SignalP"/>
    </source>
</evidence>
<feature type="chain" id="PRO_5009258632" description="DUF2271 domain-containing protein" evidence="1">
    <location>
        <begin position="20"/>
        <end position="169"/>
    </location>
</feature>
<feature type="signal peptide" evidence="1">
    <location>
        <begin position="1"/>
        <end position="19"/>
    </location>
</feature>
<dbReference type="PIRSF" id="PIRSF014995">
    <property type="entry name" value="UCP014995"/>
    <property type="match status" value="1"/>
</dbReference>
<organism evidence="2 3">
    <name type="scientific">Halopseudomonas litoralis</name>
    <dbReference type="NCBI Taxonomy" id="797277"/>
    <lineage>
        <taxon>Bacteria</taxon>
        <taxon>Pseudomonadati</taxon>
        <taxon>Pseudomonadota</taxon>
        <taxon>Gammaproteobacteria</taxon>
        <taxon>Pseudomonadales</taxon>
        <taxon>Pseudomonadaceae</taxon>
        <taxon>Halopseudomonas</taxon>
    </lineage>
</organism>
<dbReference type="AlphaFoldDB" id="A0A1H1R9D6"/>
<name>A0A1H1R9D6_9GAMM</name>
<evidence type="ECO:0000313" key="2">
    <source>
        <dbReference type="EMBL" id="SDS32126.1"/>
    </source>
</evidence>
<proteinExistence type="predicted"/>
<dbReference type="InterPro" id="IPR014469">
    <property type="entry name" value="DUF2271"/>
</dbReference>
<accession>A0A1H1R9D6</accession>
<keyword evidence="1" id="KW-0732">Signal</keyword>
<dbReference type="Proteomes" id="UP000243426">
    <property type="component" value="Chromosome I"/>
</dbReference>
<dbReference type="EMBL" id="LT629748">
    <property type="protein sequence ID" value="SDS32126.1"/>
    <property type="molecule type" value="Genomic_DNA"/>
</dbReference>
<sequence length="169" mass="18900">MRKWLLLPLAAVFVAHSGAAQLDVSVEVPRLTVAEYHRPYVAIWIENTEGHVADLAVWYDLKLRDSEGEKWLKDMRQWWRRSGRSLELPVDGLSGATRAVGEHSLSFAGDHPALAALQPGDYQLLVEAAREVGGRELVRVPFSWPINEQIKHQGTGETELGRISLTLTP</sequence>
<keyword evidence="3" id="KW-1185">Reference proteome</keyword>
<dbReference type="OrthoDB" id="195316at2"/>
<evidence type="ECO:0000313" key="3">
    <source>
        <dbReference type="Proteomes" id="UP000243426"/>
    </source>
</evidence>
<dbReference type="STRING" id="797277.SAMN05216198_1688"/>
<protein>
    <recommendedName>
        <fullName evidence="4">DUF2271 domain-containing protein</fullName>
    </recommendedName>
</protein>
<dbReference type="RefSeq" id="WP_090272896.1">
    <property type="nucleotide sequence ID" value="NZ_LT629748.1"/>
</dbReference>
<reference evidence="3" key="1">
    <citation type="submission" date="2016-10" db="EMBL/GenBank/DDBJ databases">
        <authorList>
            <person name="Varghese N."/>
            <person name="Submissions S."/>
        </authorList>
    </citation>
    <scope>NUCLEOTIDE SEQUENCE [LARGE SCALE GENOMIC DNA]</scope>
    <source>
        <strain evidence="3">2SM5</strain>
    </source>
</reference>